<dbReference type="Proteomes" id="UP000290624">
    <property type="component" value="Unassembled WGS sequence"/>
</dbReference>
<evidence type="ECO:0000256" key="2">
    <source>
        <dbReference type="ARBA" id="ARBA00012755"/>
    </source>
</evidence>
<dbReference type="FunFam" id="3.20.20.70:FF:000118">
    <property type="entry name" value="Alpha-galactosidase"/>
    <property type="match status" value="1"/>
</dbReference>
<comment type="catalytic activity">
    <reaction evidence="1">
        <text>Hydrolysis of terminal, non-reducing alpha-D-galactose residues in alpha-D-galactosides, including galactose oligosaccharides, galactomannans and galactolipids.</text>
        <dbReference type="EC" id="3.2.1.22"/>
    </reaction>
</comment>
<dbReference type="EC" id="3.2.1.22" evidence="2"/>
<dbReference type="CDD" id="cd14791">
    <property type="entry name" value="GH36"/>
    <property type="match status" value="1"/>
</dbReference>
<dbReference type="GO" id="GO:0016052">
    <property type="term" value="P:carbohydrate catabolic process"/>
    <property type="evidence" value="ECO:0007669"/>
    <property type="project" value="InterPro"/>
</dbReference>
<dbReference type="InterPro" id="IPR017853">
    <property type="entry name" value="GH"/>
</dbReference>
<sequence length="712" mass="78300">MSLLLEWVDGGCPIVVHWGPDLGPLADAEIRQLSQAATPPIDPSHGYAAPVRTRLLMLESAGWKGRPGLAGHRLDGADWTPNPRITAVQADADATRSGDIVRLGLGRLQFTLTDPDAALTLTVVIDLLSTGLLRTRADVTNVGSSDYQLEELSLALPTPLTAQELMDFGGRWSRERTAFRAPVGPHAHVHESRAGRPGFDAAPMLLCGPCGFDFASGAIHGVHVGFSGNQRTWIERDSGGIQILAGGELLLPGEIRLAPGDAYRSPWVYFGYGEGLDALAHQVHAWLRSRPSHPSITRPVTLNVWEAVYFDHDLPRLLDLAERAARVGVERFVLDDGWFVGRRNDRTGLGDWQVDRSVWPDGLHPLVDRVRELGMEFGLWVEPEMVNPDSDLARAHPAWLLAASPALPVSWRHQQVLNLADPAAFAHVHDHLSALVDEYEISYLKWDHNRELVAAGDARHHRRASVHEQTLACYRLMDALAARRPGLEIESCASGGARIDLGMAQHVQRFWPSDCIDPVERSTIMRWTSQLLPLEMLGSHVSGPRSRTTGRVSTLSFRAASALFGHFGIEWDLTSANDEEMDALTHWVSYYRARRELLFTGTLHRRDLGDAALALRGVVDPTRTRALFELSALRRPDVGAVGRVRLPGLEPTRLYRVRAHEPGSVAGLVAPPWMFAETTVLSGASLGEAGLHVPTMFPEQTLLIDVEEVPST</sequence>
<evidence type="ECO:0000256" key="1">
    <source>
        <dbReference type="ARBA" id="ARBA00001255"/>
    </source>
</evidence>
<keyword evidence="3" id="KW-0378">Hydrolase</keyword>
<protein>
    <recommendedName>
        <fullName evidence="2">alpha-galactosidase</fullName>
        <ecNumber evidence="2">3.2.1.22</ecNumber>
    </recommendedName>
</protein>
<dbReference type="GO" id="GO:0004557">
    <property type="term" value="F:alpha-galactosidase activity"/>
    <property type="evidence" value="ECO:0007669"/>
    <property type="project" value="UniProtKB-EC"/>
</dbReference>
<gene>
    <name evidence="6" type="ORF">C1706_02370</name>
</gene>
<name>A0A4Q2EJJ2_9ACTN</name>
<dbReference type="InterPro" id="IPR002252">
    <property type="entry name" value="Glyco_hydro_36"/>
</dbReference>
<dbReference type="SUPFAM" id="SSF51445">
    <property type="entry name" value="(Trans)glycosidases"/>
    <property type="match status" value="1"/>
</dbReference>
<evidence type="ECO:0000256" key="3">
    <source>
        <dbReference type="ARBA" id="ARBA00022801"/>
    </source>
</evidence>
<dbReference type="InterPro" id="IPR013785">
    <property type="entry name" value="Aldolase_TIM"/>
</dbReference>
<dbReference type="Gene3D" id="2.70.98.60">
    <property type="entry name" value="alpha-galactosidase from lactobacil brevis"/>
    <property type="match status" value="1"/>
</dbReference>
<dbReference type="InterPro" id="IPR031704">
    <property type="entry name" value="Glyco_hydro_36_N"/>
</dbReference>
<dbReference type="InterPro" id="IPR038417">
    <property type="entry name" value="Alpga-gal_N_sf"/>
</dbReference>
<dbReference type="Pfam" id="PF02065">
    <property type="entry name" value="Melibiase"/>
    <property type="match status" value="1"/>
</dbReference>
<dbReference type="EMBL" id="PPCV01000001">
    <property type="protein sequence ID" value="RXW33711.1"/>
    <property type="molecule type" value="Genomic_DNA"/>
</dbReference>
<evidence type="ECO:0000256" key="4">
    <source>
        <dbReference type="ARBA" id="ARBA00023295"/>
    </source>
</evidence>
<dbReference type="PROSITE" id="PS00512">
    <property type="entry name" value="ALPHA_GALACTOSIDASE"/>
    <property type="match status" value="1"/>
</dbReference>
<dbReference type="PANTHER" id="PTHR43053">
    <property type="entry name" value="GLYCOSIDASE FAMILY 31"/>
    <property type="match status" value="1"/>
</dbReference>
<dbReference type="Gene3D" id="3.20.20.70">
    <property type="entry name" value="Aldolase class I"/>
    <property type="match status" value="1"/>
</dbReference>
<dbReference type="InterPro" id="IPR000111">
    <property type="entry name" value="Glyco_hydro_27/36_CS"/>
</dbReference>
<evidence type="ECO:0000259" key="5">
    <source>
        <dbReference type="Pfam" id="PF16875"/>
    </source>
</evidence>
<dbReference type="PANTHER" id="PTHR43053:SF3">
    <property type="entry name" value="ALPHA-GALACTOSIDASE C-RELATED"/>
    <property type="match status" value="1"/>
</dbReference>
<evidence type="ECO:0000313" key="7">
    <source>
        <dbReference type="Proteomes" id="UP000290624"/>
    </source>
</evidence>
<evidence type="ECO:0000313" key="6">
    <source>
        <dbReference type="EMBL" id="RXW33711.1"/>
    </source>
</evidence>
<dbReference type="OrthoDB" id="9758822at2"/>
<comment type="caution">
    <text evidence="6">The sequence shown here is derived from an EMBL/GenBank/DDBJ whole genome shotgun (WGS) entry which is preliminary data.</text>
</comment>
<dbReference type="AlphaFoldDB" id="A0A4Q2EJJ2"/>
<keyword evidence="7" id="KW-1185">Reference proteome</keyword>
<organism evidence="6 7">
    <name type="scientific">Propioniciclava flava</name>
    <dbReference type="NCBI Taxonomy" id="2072026"/>
    <lineage>
        <taxon>Bacteria</taxon>
        <taxon>Bacillati</taxon>
        <taxon>Actinomycetota</taxon>
        <taxon>Actinomycetes</taxon>
        <taxon>Propionibacteriales</taxon>
        <taxon>Propionibacteriaceae</taxon>
        <taxon>Propioniciclava</taxon>
    </lineage>
</organism>
<dbReference type="InterPro" id="IPR050985">
    <property type="entry name" value="Alpha-glycosidase_related"/>
</dbReference>
<feature type="domain" description="Glycosyl hydrolase family 36 N-terminal" evidence="5">
    <location>
        <begin position="13"/>
        <end position="258"/>
    </location>
</feature>
<dbReference type="Pfam" id="PF16875">
    <property type="entry name" value="Glyco_hydro_36N"/>
    <property type="match status" value="1"/>
</dbReference>
<accession>A0A4Q2EJJ2</accession>
<proteinExistence type="predicted"/>
<keyword evidence="4" id="KW-0326">Glycosidase</keyword>
<dbReference type="PRINTS" id="PR00743">
    <property type="entry name" value="GLHYDRLASE36"/>
</dbReference>
<reference evidence="6 7" key="1">
    <citation type="submission" date="2018-01" db="EMBL/GenBank/DDBJ databases">
        <title>Lactibacter flavus gen. nov., sp. nov., a novel bacterium of the family Propionibacteriaceae isolated from raw milk and dairy products.</title>
        <authorList>
            <person name="Wenning M."/>
            <person name="Breitenwieser F."/>
            <person name="Huptas C."/>
            <person name="von Neubeck M."/>
            <person name="Busse H.-J."/>
            <person name="Scherer S."/>
        </authorList>
    </citation>
    <scope>NUCLEOTIDE SEQUENCE [LARGE SCALE GENOMIC DNA]</scope>
    <source>
        <strain evidence="6 7">VG341</strain>
    </source>
</reference>